<dbReference type="Gene3D" id="1.25.40.10">
    <property type="entry name" value="Tetratricopeptide repeat domain"/>
    <property type="match status" value="2"/>
</dbReference>
<evidence type="ECO:0000313" key="4">
    <source>
        <dbReference type="EMBL" id="BDX06760.1"/>
    </source>
</evidence>
<dbReference type="SUPFAM" id="SSF48452">
    <property type="entry name" value="TPR-like"/>
    <property type="match status" value="1"/>
</dbReference>
<dbReference type="PROSITE" id="PS50110">
    <property type="entry name" value="RESPONSE_REGULATORY"/>
    <property type="match status" value="1"/>
</dbReference>
<dbReference type="PANTHER" id="PTHR44591:SF3">
    <property type="entry name" value="RESPONSE REGULATORY DOMAIN-CONTAINING PROTEIN"/>
    <property type="match status" value="1"/>
</dbReference>
<sequence length="550" mass="62886">MPKISLQDKRVIIVDDQRPFLLMLKGIISKLGVRSLRIVQTAESSIADCKKEKFDVVIADLHLGTNKKNGYQLIEQLRVQKLTKPDTVYMMVSGDSHRPVVLGSIERNPDDYIIKPFSQAQLINRLSKAFEKKQALKSIHLEIFKENWDAAIQAAQTLLGTATKYRQSIILLLTELYWRTTEYDQAHALLSEVLEHKNLPWAQVAMARTKLLMGEYEESIKLARQIVSGRLLALEGHDILAKSYMALERYPDAMAQIRLALDLSPFSMERQYMGASIGRINKDYEFAKQCCKELFEQSKRSVHRDLIHMCNFVRSIVDIAENAEDKGKKNKYQQEAMLTLQRLRTDELVVRSADDFSYDAFANLMTGRINSLDGKSIEAKNSLSAAQREIAEKFDQMPMVLAPDTINLMVKVGDFKQAKELTNDLRDSNYQIDENIEFLLEQVGTEIESQSGKFEHYNQKGLDCFNAGKYQAAFEAFGHALKYSQVNGDVAINLLHCSNRLMEQTNKPELITIVETKKTVKMLEEISLNEQQSTEFIKLKSDLSQYMELK</sequence>
<protein>
    <recommendedName>
        <fullName evidence="3">Response regulatory domain-containing protein</fullName>
    </recommendedName>
</protein>
<dbReference type="InterPro" id="IPR001789">
    <property type="entry name" value="Sig_transdc_resp-reg_receiver"/>
</dbReference>
<dbReference type="KEGG" id="pmaw:MACH26_22810"/>
<evidence type="ECO:0000259" key="3">
    <source>
        <dbReference type="PROSITE" id="PS50110"/>
    </source>
</evidence>
<proteinExistence type="predicted"/>
<dbReference type="EMBL" id="AP027272">
    <property type="protein sequence ID" value="BDX06760.1"/>
    <property type="molecule type" value="Genomic_DNA"/>
</dbReference>
<dbReference type="AlphaFoldDB" id="A0AA48HY69"/>
<dbReference type="RefSeq" id="WP_338292761.1">
    <property type="nucleotide sequence ID" value="NZ_AP027272.1"/>
</dbReference>
<organism evidence="4 5">
    <name type="scientific">Planctobacterium marinum</name>
    <dbReference type="NCBI Taxonomy" id="1631968"/>
    <lineage>
        <taxon>Bacteria</taxon>
        <taxon>Pseudomonadati</taxon>
        <taxon>Pseudomonadota</taxon>
        <taxon>Gammaproteobacteria</taxon>
        <taxon>Alteromonadales</taxon>
        <taxon>Alteromonadaceae</taxon>
        <taxon>Planctobacterium</taxon>
    </lineage>
</organism>
<dbReference type="PANTHER" id="PTHR44591">
    <property type="entry name" value="STRESS RESPONSE REGULATOR PROTEIN 1"/>
    <property type="match status" value="1"/>
</dbReference>
<evidence type="ECO:0000256" key="1">
    <source>
        <dbReference type="ARBA" id="ARBA00022553"/>
    </source>
</evidence>
<dbReference type="InterPro" id="IPR011006">
    <property type="entry name" value="CheY-like_superfamily"/>
</dbReference>
<reference evidence="4" key="1">
    <citation type="submission" date="2023-01" db="EMBL/GenBank/DDBJ databases">
        <title>Complete genome sequence of Planctobacterium marinum strain Dej080120_11.</title>
        <authorList>
            <person name="Ueki S."/>
            <person name="Maruyama F."/>
        </authorList>
    </citation>
    <scope>NUCLEOTIDE SEQUENCE</scope>
    <source>
        <strain evidence="4">Dej080120_11</strain>
    </source>
</reference>
<dbReference type="InterPro" id="IPR011990">
    <property type="entry name" value="TPR-like_helical_dom_sf"/>
</dbReference>
<evidence type="ECO:0000313" key="5">
    <source>
        <dbReference type="Proteomes" id="UP001333710"/>
    </source>
</evidence>
<dbReference type="SMART" id="SM00028">
    <property type="entry name" value="TPR"/>
    <property type="match status" value="2"/>
</dbReference>
<keyword evidence="5" id="KW-1185">Reference proteome</keyword>
<dbReference type="InterPro" id="IPR019734">
    <property type="entry name" value="TPR_rpt"/>
</dbReference>
<dbReference type="Gene3D" id="3.40.50.2300">
    <property type="match status" value="1"/>
</dbReference>
<dbReference type="Proteomes" id="UP001333710">
    <property type="component" value="Chromosome"/>
</dbReference>
<dbReference type="SMART" id="SM00448">
    <property type="entry name" value="REC"/>
    <property type="match status" value="1"/>
</dbReference>
<dbReference type="SUPFAM" id="SSF52172">
    <property type="entry name" value="CheY-like"/>
    <property type="match status" value="1"/>
</dbReference>
<feature type="modified residue" description="4-aspartylphosphate" evidence="2">
    <location>
        <position position="60"/>
    </location>
</feature>
<dbReference type="Pfam" id="PF00072">
    <property type="entry name" value="Response_reg"/>
    <property type="match status" value="1"/>
</dbReference>
<gene>
    <name evidence="4" type="ORF">MACH26_22810</name>
</gene>
<evidence type="ECO:0000256" key="2">
    <source>
        <dbReference type="PROSITE-ProRule" id="PRU00169"/>
    </source>
</evidence>
<feature type="domain" description="Response regulatory" evidence="3">
    <location>
        <begin position="10"/>
        <end position="130"/>
    </location>
</feature>
<keyword evidence="1 2" id="KW-0597">Phosphoprotein</keyword>
<name>A0AA48HY69_9ALTE</name>
<dbReference type="InterPro" id="IPR050595">
    <property type="entry name" value="Bact_response_regulator"/>
</dbReference>
<dbReference type="GO" id="GO:0000160">
    <property type="term" value="P:phosphorelay signal transduction system"/>
    <property type="evidence" value="ECO:0007669"/>
    <property type="project" value="InterPro"/>
</dbReference>
<accession>A0AA48HY69</accession>